<dbReference type="EC" id="2.4.99.12" evidence="1"/>
<comment type="pathway">
    <text evidence="1">Bacterial outer membrane biogenesis; LPS core biosynthesis.</text>
</comment>
<dbReference type="InterPro" id="IPR039901">
    <property type="entry name" value="Kdotransferase"/>
</dbReference>
<comment type="subcellular location">
    <subcellularLocation>
        <location evidence="1">Cell membrane</location>
    </subcellularLocation>
</comment>
<evidence type="ECO:0000313" key="3">
    <source>
        <dbReference type="Proteomes" id="UP001597413"/>
    </source>
</evidence>
<comment type="similarity">
    <text evidence="1">Belongs to the glycosyltransferase group 1 family.</text>
</comment>
<gene>
    <name evidence="2" type="ORF">ACFSM0_01905</name>
</gene>
<comment type="caution">
    <text evidence="2">The sequence shown here is derived from an EMBL/GenBank/DDBJ whole genome shotgun (WGS) entry which is preliminary data.</text>
</comment>
<reference evidence="3" key="1">
    <citation type="journal article" date="2019" name="Int. J. Syst. Evol. Microbiol.">
        <title>The Global Catalogue of Microorganisms (GCM) 10K type strain sequencing project: providing services to taxonomists for standard genome sequencing and annotation.</title>
        <authorList>
            <consortium name="The Broad Institute Genomics Platform"/>
            <consortium name="The Broad Institute Genome Sequencing Center for Infectious Disease"/>
            <person name="Wu L."/>
            <person name="Ma J."/>
        </authorList>
    </citation>
    <scope>NUCLEOTIDE SEQUENCE [LARGE SCALE GENOMIC DNA]</scope>
    <source>
        <strain evidence="3">CCUG 55131</strain>
    </source>
</reference>
<comment type="catalytic activity">
    <reaction evidence="1">
        <text>lipid IVA (E. coli) + CMP-3-deoxy-beta-D-manno-octulosonate = alpha-Kdo-(2-&gt;6)-lipid IVA (E. coli) + CMP + H(+)</text>
        <dbReference type="Rhea" id="RHEA:28066"/>
        <dbReference type="ChEBI" id="CHEBI:15378"/>
        <dbReference type="ChEBI" id="CHEBI:58603"/>
        <dbReference type="ChEBI" id="CHEBI:60364"/>
        <dbReference type="ChEBI" id="CHEBI:60377"/>
        <dbReference type="ChEBI" id="CHEBI:85987"/>
        <dbReference type="EC" id="2.4.99.12"/>
    </reaction>
</comment>
<comment type="function">
    <text evidence="1">Involved in lipopolysaccharide (LPS) biosynthesis. Catalyzes the transfer of 3-deoxy-D-manno-octulosonate (Kdo) residue(s) from CMP-Kdo to lipid IV(A), the tetraacyldisaccharide-1,4'-bisphosphate precursor of lipid A.</text>
</comment>
<evidence type="ECO:0000256" key="1">
    <source>
        <dbReference type="RuleBase" id="RU365103"/>
    </source>
</evidence>
<keyword evidence="1" id="KW-0472">Membrane</keyword>
<organism evidence="2 3">
    <name type="scientific">Rhodobacter lacus</name>
    <dbReference type="NCBI Taxonomy" id="1641972"/>
    <lineage>
        <taxon>Bacteria</taxon>
        <taxon>Pseudomonadati</taxon>
        <taxon>Pseudomonadota</taxon>
        <taxon>Alphaproteobacteria</taxon>
        <taxon>Rhodobacterales</taxon>
        <taxon>Rhodobacter group</taxon>
        <taxon>Rhodobacter</taxon>
    </lineage>
</organism>
<dbReference type="EMBL" id="JBHUIX010000003">
    <property type="protein sequence ID" value="MFD2172836.1"/>
    <property type="molecule type" value="Genomic_DNA"/>
</dbReference>
<dbReference type="PANTHER" id="PTHR42755:SF1">
    <property type="entry name" value="3-DEOXY-D-MANNO-OCTULOSONIC ACID TRANSFERASE, MITOCHONDRIAL-RELATED"/>
    <property type="match status" value="1"/>
</dbReference>
<proteinExistence type="inferred from homology"/>
<dbReference type="RefSeq" id="WP_377386326.1">
    <property type="nucleotide sequence ID" value="NZ_JBHUIX010000003.1"/>
</dbReference>
<dbReference type="Gene3D" id="3.40.50.2000">
    <property type="entry name" value="Glycogen Phosphorylase B"/>
    <property type="match status" value="1"/>
</dbReference>
<keyword evidence="3" id="KW-1185">Reference proteome</keyword>
<accession>A0ABW5A4T1</accession>
<keyword evidence="1 2" id="KW-0808">Transferase</keyword>
<protein>
    <recommendedName>
        <fullName evidence="1">3-deoxy-D-manno-octulosonic acid transferase</fullName>
        <shortName evidence="1">Kdo transferase</shortName>
        <ecNumber evidence="1">2.4.99.12</ecNumber>
    </recommendedName>
    <alternativeName>
        <fullName evidence="1">Lipid IV(A) 3-deoxy-D-manno-octulosonic acid transferase</fullName>
    </alternativeName>
</protein>
<dbReference type="GO" id="GO:0016740">
    <property type="term" value="F:transferase activity"/>
    <property type="evidence" value="ECO:0007669"/>
    <property type="project" value="UniProtKB-KW"/>
</dbReference>
<dbReference type="PANTHER" id="PTHR42755">
    <property type="entry name" value="3-DEOXY-MANNO-OCTULOSONATE CYTIDYLYLTRANSFERASE"/>
    <property type="match status" value="1"/>
</dbReference>
<evidence type="ECO:0000313" key="2">
    <source>
        <dbReference type="EMBL" id="MFD2172836.1"/>
    </source>
</evidence>
<sequence length="404" mass="42829">MLPAAFSWLRGRPSQPEGEAASAGASAPAICLWLGAEDAAERGAGVDLVLARLARLRPDLPLRVALPDTVEIALPDGAERISLPDEAGARLLMRSAPLALLVLFGNELPKALILAAGKARRPVMMVDASAVAGPGQRPPFRRFGQPALLRRLDRILVRDQGSIAPLVQLGVEPERLAFGGMLGQPPEPLRCSEAERVSLAALTRTRPVWFGASVPPEEIEALVAAQERAQRHAHRMLLILAPELPETAADLAAELTDRGRSVACRSVEGEPDEETEIFLADDPGEYGLWYRIAPVTYMGGTLRGAGAAPRAPFEPAALGSAILHGTQTAPHAADYARLDEARASRAIHDEISLGEAVADLTSPDRAAVLAHNAWAVISDGAAAAETVVAAILRAYDAARQRKDE</sequence>
<dbReference type="Proteomes" id="UP001597413">
    <property type="component" value="Unassembled WGS sequence"/>
</dbReference>
<keyword evidence="1" id="KW-0448">Lipopolysaccharide biosynthesis</keyword>
<keyword evidence="1" id="KW-1003">Cell membrane</keyword>
<name>A0ABW5A4T1_9RHOB</name>